<evidence type="ECO:0000313" key="2">
    <source>
        <dbReference type="Proteomes" id="UP000694501"/>
    </source>
</evidence>
<protein>
    <submittedName>
        <fullName evidence="1">Uncharacterized protein</fullName>
    </submittedName>
</protein>
<comment type="caution">
    <text evidence="1">The sequence shown here is derived from an EMBL/GenBank/DDBJ whole genome shotgun (WGS) entry which is preliminary data.</text>
</comment>
<dbReference type="InterPro" id="IPR045428">
    <property type="entry name" value="EACC1"/>
</dbReference>
<organism evidence="1 2">
    <name type="scientific">Streptomyces tardus</name>
    <dbReference type="NCBI Taxonomy" id="2780544"/>
    <lineage>
        <taxon>Bacteria</taxon>
        <taxon>Bacillati</taxon>
        <taxon>Actinomycetota</taxon>
        <taxon>Actinomycetes</taxon>
        <taxon>Kitasatosporales</taxon>
        <taxon>Streptomycetaceae</taxon>
        <taxon>Streptomyces</taxon>
    </lineage>
</organism>
<dbReference type="EMBL" id="JAELVF020000001">
    <property type="protein sequence ID" value="MBU7596410.1"/>
    <property type="molecule type" value="Genomic_DNA"/>
</dbReference>
<reference evidence="1" key="1">
    <citation type="submission" date="2021-06" db="EMBL/GenBank/DDBJ databases">
        <title>Sequencing of actinobacteria type strains.</title>
        <authorList>
            <person name="Nguyen G.-S."/>
            <person name="Wentzel A."/>
        </authorList>
    </citation>
    <scope>NUCLEOTIDE SEQUENCE</scope>
    <source>
        <strain evidence="1">P38-E01</strain>
    </source>
</reference>
<keyword evidence="2" id="KW-1185">Reference proteome</keyword>
<dbReference type="Proteomes" id="UP000694501">
    <property type="component" value="Unassembled WGS sequence"/>
</dbReference>
<gene>
    <name evidence="1" type="ORF">JGS22_001825</name>
</gene>
<name>A0A949JLL7_9ACTN</name>
<sequence>MSPPGPGGATAPHEVALTVSAPGEVGPLYRRLRGLPDLTVVRQRARPAAGELGVAEVLQLLVPSSAVLAVAIRTLPAFIRSRRSSVTVTMTRGDETVTVTGTNLHDPAQALEFANRLLPRD</sequence>
<evidence type="ECO:0000313" key="1">
    <source>
        <dbReference type="EMBL" id="MBU7596410.1"/>
    </source>
</evidence>
<dbReference type="Pfam" id="PF19953">
    <property type="entry name" value="EACC1"/>
    <property type="match status" value="1"/>
</dbReference>
<dbReference type="AlphaFoldDB" id="A0A949JLL7"/>
<proteinExistence type="predicted"/>
<accession>A0A949JLL7</accession>